<feature type="transmembrane region" description="Helical" evidence="1">
    <location>
        <begin position="35"/>
        <end position="55"/>
    </location>
</feature>
<keyword evidence="3" id="KW-1185">Reference proteome</keyword>
<organism evidence="2 3">
    <name type="scientific">Flagellimonas lutaonensis</name>
    <dbReference type="NCBI Taxonomy" id="516051"/>
    <lineage>
        <taxon>Bacteria</taxon>
        <taxon>Pseudomonadati</taxon>
        <taxon>Bacteroidota</taxon>
        <taxon>Flavobacteriia</taxon>
        <taxon>Flavobacteriales</taxon>
        <taxon>Flavobacteriaceae</taxon>
        <taxon>Flagellimonas</taxon>
    </lineage>
</organism>
<gene>
    <name evidence="2" type="ORF">VC82_805</name>
</gene>
<dbReference type="AlphaFoldDB" id="A0A0D5YRH9"/>
<dbReference type="EMBL" id="CP011071">
    <property type="protein sequence ID" value="AKA34466.1"/>
    <property type="molecule type" value="Genomic_DNA"/>
</dbReference>
<name>A0A0D5YRH9_9FLAO</name>
<evidence type="ECO:0000256" key="1">
    <source>
        <dbReference type="SAM" id="Phobius"/>
    </source>
</evidence>
<dbReference type="PATRIC" id="fig|516051.4.peg.835"/>
<feature type="transmembrane region" description="Helical" evidence="1">
    <location>
        <begin position="90"/>
        <end position="119"/>
    </location>
</feature>
<dbReference type="Proteomes" id="UP000032726">
    <property type="component" value="Chromosome"/>
</dbReference>
<evidence type="ECO:0000313" key="3">
    <source>
        <dbReference type="Proteomes" id="UP000032726"/>
    </source>
</evidence>
<dbReference type="KEGG" id="mlt:VC82_805"/>
<sequence>MALDVLIAFLWSLSPFGEAKVGIPYGLYNGVNSYLVFIVCFVANLLVFPFMVFFLEKLNRGLLRWRFYKKSAVFVAKRAKTGSGDKIQKYGFWGLVFFVMLPIPGTGVYAGSIAAYLFGMQKNKAFWANALGIFLSCAIVWSATMLSMNSFG</sequence>
<keyword evidence="1" id="KW-1133">Transmembrane helix</keyword>
<keyword evidence="1" id="KW-0812">Transmembrane</keyword>
<reference evidence="2 3" key="1">
    <citation type="submission" date="2015-03" db="EMBL/GenBank/DDBJ databases">
        <title>Complete genome sequence of Muricauda lutaonensis CC-HSB-11T, isolated from a coastal hot spring.</title>
        <authorList>
            <person name="Kim K.M."/>
        </authorList>
    </citation>
    <scope>NUCLEOTIDE SEQUENCE [LARGE SCALE GENOMIC DNA]</scope>
    <source>
        <strain evidence="2 3">CC-HSB-11</strain>
    </source>
</reference>
<protein>
    <submittedName>
        <fullName evidence="2">Putative small multi-drug export protein</fullName>
    </submittedName>
</protein>
<accession>A0A0D5YRH9</accession>
<evidence type="ECO:0000313" key="2">
    <source>
        <dbReference type="EMBL" id="AKA34466.1"/>
    </source>
</evidence>
<dbReference type="PANTHER" id="PTHR36007:SF2">
    <property type="entry name" value="TRANSPORT PROTEIN-RELATED"/>
    <property type="match status" value="1"/>
</dbReference>
<keyword evidence="1" id="KW-0472">Membrane</keyword>
<dbReference type="RefSeq" id="WP_045803235.1">
    <property type="nucleotide sequence ID" value="NZ_CP011071.1"/>
</dbReference>
<dbReference type="HOGENOM" id="CLU_075669_1_0_10"/>
<dbReference type="STRING" id="516051.VC82_805"/>
<dbReference type="PANTHER" id="PTHR36007">
    <property type="entry name" value="TRANSPORT PROTEIN-RELATED"/>
    <property type="match status" value="1"/>
</dbReference>
<dbReference type="InterPro" id="IPR009577">
    <property type="entry name" value="Sm_multidrug_ex"/>
</dbReference>
<proteinExistence type="predicted"/>
<dbReference type="Pfam" id="PF06695">
    <property type="entry name" value="Sm_multidrug_ex"/>
    <property type="match status" value="1"/>
</dbReference>
<feature type="transmembrane region" description="Helical" evidence="1">
    <location>
        <begin position="125"/>
        <end position="146"/>
    </location>
</feature>
<dbReference type="OrthoDB" id="360192at2"/>